<organism evidence="1 2">
    <name type="scientific">Necator americanus</name>
    <name type="common">Human hookworm</name>
    <dbReference type="NCBI Taxonomy" id="51031"/>
    <lineage>
        <taxon>Eukaryota</taxon>
        <taxon>Metazoa</taxon>
        <taxon>Ecdysozoa</taxon>
        <taxon>Nematoda</taxon>
        <taxon>Chromadorea</taxon>
        <taxon>Rhabditida</taxon>
        <taxon>Rhabditina</taxon>
        <taxon>Rhabditomorpha</taxon>
        <taxon>Strongyloidea</taxon>
        <taxon>Ancylostomatidae</taxon>
        <taxon>Bunostominae</taxon>
        <taxon>Necator</taxon>
    </lineage>
</organism>
<proteinExistence type="predicted"/>
<reference evidence="2" key="1">
    <citation type="journal article" date="2014" name="Nat. Genet.">
        <title>Genome of the human hookworm Necator americanus.</title>
        <authorList>
            <person name="Tang Y.T."/>
            <person name="Gao X."/>
            <person name="Rosa B.A."/>
            <person name="Abubucker S."/>
            <person name="Hallsworth-Pepin K."/>
            <person name="Martin J."/>
            <person name="Tyagi R."/>
            <person name="Heizer E."/>
            <person name="Zhang X."/>
            <person name="Bhonagiri-Palsikar V."/>
            <person name="Minx P."/>
            <person name="Warren W.C."/>
            <person name="Wang Q."/>
            <person name="Zhan B."/>
            <person name="Hotez P.J."/>
            <person name="Sternberg P.W."/>
            <person name="Dougall A."/>
            <person name="Gaze S.T."/>
            <person name="Mulvenna J."/>
            <person name="Sotillo J."/>
            <person name="Ranganathan S."/>
            <person name="Rabelo E.M."/>
            <person name="Wilson R.K."/>
            <person name="Felgner P.L."/>
            <person name="Bethony J."/>
            <person name="Hawdon J.M."/>
            <person name="Gasser R.B."/>
            <person name="Loukas A."/>
            <person name="Mitreva M."/>
        </authorList>
    </citation>
    <scope>NUCLEOTIDE SEQUENCE [LARGE SCALE GENOMIC DNA]</scope>
</reference>
<keyword evidence="2" id="KW-1185">Reference proteome</keyword>
<dbReference type="AlphaFoldDB" id="W2TCC1"/>
<evidence type="ECO:0000313" key="1">
    <source>
        <dbReference type="EMBL" id="ETN78816.1"/>
    </source>
</evidence>
<sequence length="68" mass="7866">MALFFCQTTCLTESQKKKKPRERKRVLLVHYGNDKVLNNRRDVNRCPEVDVSSTRSLASTLSAVHYIL</sequence>
<name>W2TCC1_NECAM</name>
<dbReference type="Proteomes" id="UP000053676">
    <property type="component" value="Unassembled WGS sequence"/>
</dbReference>
<gene>
    <name evidence="1" type="ORF">NECAME_10116</name>
</gene>
<evidence type="ECO:0000313" key="2">
    <source>
        <dbReference type="Proteomes" id="UP000053676"/>
    </source>
</evidence>
<dbReference type="EMBL" id="KI659707">
    <property type="protein sequence ID" value="ETN78816.1"/>
    <property type="molecule type" value="Genomic_DNA"/>
</dbReference>
<accession>W2TCC1</accession>
<protein>
    <submittedName>
        <fullName evidence="1">Uncharacterized protein</fullName>
    </submittedName>
</protein>
<dbReference type="KEGG" id="nai:NECAME_10116"/>